<dbReference type="GO" id="GO:0000976">
    <property type="term" value="F:transcription cis-regulatory region binding"/>
    <property type="evidence" value="ECO:0007669"/>
    <property type="project" value="TreeGrafter"/>
</dbReference>
<keyword evidence="7" id="KW-1185">Reference proteome</keyword>
<dbReference type="SUPFAM" id="SSF48498">
    <property type="entry name" value="Tetracyclin repressor-like, C-terminal domain"/>
    <property type="match status" value="1"/>
</dbReference>
<evidence type="ECO:0000256" key="1">
    <source>
        <dbReference type="ARBA" id="ARBA00023015"/>
    </source>
</evidence>
<protein>
    <submittedName>
        <fullName evidence="6">Transcriptional regulator, TetR family</fullName>
    </submittedName>
</protein>
<dbReference type="SUPFAM" id="SSF46689">
    <property type="entry name" value="Homeodomain-like"/>
    <property type="match status" value="1"/>
</dbReference>
<proteinExistence type="predicted"/>
<evidence type="ECO:0000313" key="6">
    <source>
        <dbReference type="EMBL" id="SHL32569.1"/>
    </source>
</evidence>
<dbReference type="InterPro" id="IPR050109">
    <property type="entry name" value="HTH-type_TetR-like_transc_reg"/>
</dbReference>
<evidence type="ECO:0000256" key="3">
    <source>
        <dbReference type="ARBA" id="ARBA00023163"/>
    </source>
</evidence>
<name>A0A1M6ZQA9_PSETH</name>
<dbReference type="STRING" id="1848.SAMN05443637_124104"/>
<evidence type="ECO:0000256" key="4">
    <source>
        <dbReference type="PROSITE-ProRule" id="PRU00335"/>
    </source>
</evidence>
<keyword evidence="2 4" id="KW-0238">DNA-binding</keyword>
<dbReference type="PANTHER" id="PTHR30055:SF234">
    <property type="entry name" value="HTH-TYPE TRANSCRIPTIONAL REGULATOR BETI"/>
    <property type="match status" value="1"/>
</dbReference>
<dbReference type="Gene3D" id="1.10.357.10">
    <property type="entry name" value="Tetracycline Repressor, domain 2"/>
    <property type="match status" value="1"/>
</dbReference>
<gene>
    <name evidence="6" type="ORF">SAMN05443637_124104</name>
</gene>
<dbReference type="OrthoDB" id="3784817at2"/>
<dbReference type="Pfam" id="PF00440">
    <property type="entry name" value="TetR_N"/>
    <property type="match status" value="1"/>
</dbReference>
<evidence type="ECO:0000259" key="5">
    <source>
        <dbReference type="PROSITE" id="PS50977"/>
    </source>
</evidence>
<evidence type="ECO:0000313" key="7">
    <source>
        <dbReference type="Proteomes" id="UP000184363"/>
    </source>
</evidence>
<dbReference type="InterPro" id="IPR036271">
    <property type="entry name" value="Tet_transcr_reg_TetR-rel_C_sf"/>
</dbReference>
<dbReference type="PANTHER" id="PTHR30055">
    <property type="entry name" value="HTH-TYPE TRANSCRIPTIONAL REGULATOR RUTR"/>
    <property type="match status" value="1"/>
</dbReference>
<dbReference type="RefSeq" id="WP_073459945.1">
    <property type="nucleotide sequence ID" value="NZ_CALGVN010000043.1"/>
</dbReference>
<organism evidence="6 7">
    <name type="scientific">Pseudonocardia thermophila</name>
    <dbReference type="NCBI Taxonomy" id="1848"/>
    <lineage>
        <taxon>Bacteria</taxon>
        <taxon>Bacillati</taxon>
        <taxon>Actinomycetota</taxon>
        <taxon>Actinomycetes</taxon>
        <taxon>Pseudonocardiales</taxon>
        <taxon>Pseudonocardiaceae</taxon>
        <taxon>Pseudonocardia</taxon>
    </lineage>
</organism>
<dbReference type="AlphaFoldDB" id="A0A1M6ZQA9"/>
<dbReference type="InterPro" id="IPR001647">
    <property type="entry name" value="HTH_TetR"/>
</dbReference>
<evidence type="ECO:0000256" key="2">
    <source>
        <dbReference type="ARBA" id="ARBA00023125"/>
    </source>
</evidence>
<keyword evidence="3" id="KW-0804">Transcription</keyword>
<dbReference type="Proteomes" id="UP000184363">
    <property type="component" value="Unassembled WGS sequence"/>
</dbReference>
<dbReference type="GO" id="GO:0003700">
    <property type="term" value="F:DNA-binding transcription factor activity"/>
    <property type="evidence" value="ECO:0007669"/>
    <property type="project" value="TreeGrafter"/>
</dbReference>
<feature type="domain" description="HTH tetR-type" evidence="5">
    <location>
        <begin position="4"/>
        <end position="63"/>
    </location>
</feature>
<dbReference type="InterPro" id="IPR009057">
    <property type="entry name" value="Homeodomain-like_sf"/>
</dbReference>
<keyword evidence="1" id="KW-0805">Transcription regulation</keyword>
<dbReference type="PROSITE" id="PS50977">
    <property type="entry name" value="HTH_TETR_2"/>
    <property type="match status" value="1"/>
</dbReference>
<feature type="DNA-binding region" description="H-T-H motif" evidence="4">
    <location>
        <begin position="26"/>
        <end position="45"/>
    </location>
</feature>
<reference evidence="6 7" key="1">
    <citation type="submission" date="2016-11" db="EMBL/GenBank/DDBJ databases">
        <authorList>
            <person name="Jaros S."/>
            <person name="Januszkiewicz K."/>
            <person name="Wedrychowicz H."/>
        </authorList>
    </citation>
    <scope>NUCLEOTIDE SEQUENCE [LARGE SCALE GENOMIC DNA]</scope>
    <source>
        <strain evidence="6 7">DSM 43832</strain>
    </source>
</reference>
<dbReference type="EMBL" id="FRAP01000024">
    <property type="protein sequence ID" value="SHL32569.1"/>
    <property type="molecule type" value="Genomic_DNA"/>
</dbReference>
<accession>A0A1M6ZQA9</accession>
<sequence>MTKDTVRDRVVRAAVELLEADPDAFSTRSVSAAAGVQAPTLYRLFGDKEGLVQAAVSWAFEEYMARKRAQALTDDPVADLRAAWDVHVRFGLEHPVLYQLMFGDGGTSPAARRGEEVLAGLLGRIAAVGRLACSIPRAVALVHGTAMGMVLFTLARPEAERDLAALAAAGDHVIATVTTPNAPPVEDAAELGTGRRAAALRAALDADPATAEAFTRAERALLTEWLDRLADRG</sequence>